<sequence length="98" mass="10417">MPAPKRHTNKSPTAAVPAAGCPHFECHRVATIPIQFVPREVHGVTDVGTGDVSWSSGSDGTAFDKSLRQRHVKSPPMQLRCPILASLLPPDTCATCSS</sequence>
<reference evidence="1" key="1">
    <citation type="submission" date="2010-06" db="EMBL/GenBank/DDBJ databases">
        <authorList>
            <person name="Carlson J."/>
            <person name="Booth B."/>
            <person name="Frise E."/>
            <person name="Sandler J."/>
            <person name="Wan K."/>
            <person name="Yu C."/>
            <person name="Celniker S."/>
        </authorList>
    </citation>
    <scope>NUCLEOTIDE SEQUENCE</scope>
</reference>
<protein>
    <submittedName>
        <fullName evidence="1">MIP22681p</fullName>
    </submittedName>
</protein>
<name>D6W4N3_DROME</name>
<evidence type="ECO:0000313" key="1">
    <source>
        <dbReference type="EMBL" id="ADI32771.1"/>
    </source>
</evidence>
<dbReference type="EMBL" id="BT124933">
    <property type="protein sequence ID" value="ADI32771.1"/>
    <property type="molecule type" value="mRNA"/>
</dbReference>
<accession>D6W4N3</accession>
<organism evidence="1">
    <name type="scientific">Drosophila melanogaster</name>
    <name type="common">Fruit fly</name>
    <dbReference type="NCBI Taxonomy" id="7227"/>
    <lineage>
        <taxon>Eukaryota</taxon>
        <taxon>Metazoa</taxon>
        <taxon>Ecdysozoa</taxon>
        <taxon>Arthropoda</taxon>
        <taxon>Hexapoda</taxon>
        <taxon>Insecta</taxon>
        <taxon>Pterygota</taxon>
        <taxon>Neoptera</taxon>
        <taxon>Endopterygota</taxon>
        <taxon>Diptera</taxon>
        <taxon>Brachycera</taxon>
        <taxon>Muscomorpha</taxon>
        <taxon>Ephydroidea</taxon>
        <taxon>Drosophilidae</taxon>
        <taxon>Drosophila</taxon>
        <taxon>Sophophora</taxon>
    </lineage>
</organism>
<dbReference type="AlphaFoldDB" id="D6W4N3"/>
<proteinExistence type="evidence at transcript level"/>